<sequence length="141" mass="16261">MPNQYKPLPPEIDLKPIIELYYHMGLSDINIARRSIDHFDKDTYGLGVKSVKRMRKKWGLTSTRQQKHTIETITEDVAEIKRNFPNSGADAIKKTLMSEKNIRVPREVVLSLLKEIEPEAVIARRYRKKEVHVTTATGSEC</sequence>
<proteinExistence type="predicted"/>
<protein>
    <submittedName>
        <fullName evidence="1">Uncharacterized protein</fullName>
    </submittedName>
</protein>
<organism evidence="1 2">
    <name type="scientific">Heterobasidion irregulare (strain TC 32-1)</name>
    <dbReference type="NCBI Taxonomy" id="747525"/>
    <lineage>
        <taxon>Eukaryota</taxon>
        <taxon>Fungi</taxon>
        <taxon>Dikarya</taxon>
        <taxon>Basidiomycota</taxon>
        <taxon>Agaricomycotina</taxon>
        <taxon>Agaricomycetes</taxon>
        <taxon>Russulales</taxon>
        <taxon>Bondarzewiaceae</taxon>
        <taxon>Heterobasidion</taxon>
        <taxon>Heterobasidion annosum species complex</taxon>
    </lineage>
</organism>
<dbReference type="InParanoid" id="W4K6I5"/>
<reference evidence="1 2" key="1">
    <citation type="journal article" date="2012" name="New Phytol.">
        <title>Insight into trade-off between wood decay and parasitism from the genome of a fungal forest pathogen.</title>
        <authorList>
            <person name="Olson A."/>
            <person name="Aerts A."/>
            <person name="Asiegbu F."/>
            <person name="Belbahri L."/>
            <person name="Bouzid O."/>
            <person name="Broberg A."/>
            <person name="Canback B."/>
            <person name="Coutinho P.M."/>
            <person name="Cullen D."/>
            <person name="Dalman K."/>
            <person name="Deflorio G."/>
            <person name="van Diepen L.T."/>
            <person name="Dunand C."/>
            <person name="Duplessis S."/>
            <person name="Durling M."/>
            <person name="Gonthier P."/>
            <person name="Grimwood J."/>
            <person name="Fossdal C.G."/>
            <person name="Hansson D."/>
            <person name="Henrissat B."/>
            <person name="Hietala A."/>
            <person name="Himmelstrand K."/>
            <person name="Hoffmeister D."/>
            <person name="Hogberg N."/>
            <person name="James T.Y."/>
            <person name="Karlsson M."/>
            <person name="Kohler A."/>
            <person name="Kues U."/>
            <person name="Lee Y.H."/>
            <person name="Lin Y.C."/>
            <person name="Lind M."/>
            <person name="Lindquist E."/>
            <person name="Lombard V."/>
            <person name="Lucas S."/>
            <person name="Lunden K."/>
            <person name="Morin E."/>
            <person name="Murat C."/>
            <person name="Park J."/>
            <person name="Raffaello T."/>
            <person name="Rouze P."/>
            <person name="Salamov A."/>
            <person name="Schmutz J."/>
            <person name="Solheim H."/>
            <person name="Stahlberg J."/>
            <person name="Velez H."/>
            <person name="de Vries R.P."/>
            <person name="Wiebenga A."/>
            <person name="Woodward S."/>
            <person name="Yakovlev I."/>
            <person name="Garbelotto M."/>
            <person name="Martin F."/>
            <person name="Grigoriev I.V."/>
            <person name="Stenlid J."/>
        </authorList>
    </citation>
    <scope>NUCLEOTIDE SEQUENCE [LARGE SCALE GENOMIC DNA]</scope>
    <source>
        <strain evidence="1 2">TC 32-1</strain>
    </source>
</reference>
<dbReference type="Proteomes" id="UP000030671">
    <property type="component" value="Unassembled WGS sequence"/>
</dbReference>
<dbReference type="OrthoDB" id="5946233at2759"/>
<evidence type="ECO:0000313" key="2">
    <source>
        <dbReference type="Proteomes" id="UP000030671"/>
    </source>
</evidence>
<dbReference type="GeneID" id="20670386"/>
<accession>W4K6I5</accession>
<name>W4K6I5_HETIT</name>
<dbReference type="AlphaFoldDB" id="W4K6I5"/>
<dbReference type="RefSeq" id="XP_009546010.1">
    <property type="nucleotide sequence ID" value="XM_009547715.1"/>
</dbReference>
<dbReference type="EMBL" id="KI925458">
    <property type="protein sequence ID" value="ETW81349.1"/>
    <property type="molecule type" value="Genomic_DNA"/>
</dbReference>
<gene>
    <name evidence="1" type="ORF">HETIRDRAFT_317077</name>
</gene>
<keyword evidence="2" id="KW-1185">Reference proteome</keyword>
<dbReference type="HOGENOM" id="CLU_1825526_0_0_1"/>
<evidence type="ECO:0000313" key="1">
    <source>
        <dbReference type="EMBL" id="ETW81349.1"/>
    </source>
</evidence>
<dbReference type="KEGG" id="hir:HETIRDRAFT_317077"/>